<dbReference type="GO" id="GO:0042301">
    <property type="term" value="F:phosphate ion binding"/>
    <property type="evidence" value="ECO:0007669"/>
    <property type="project" value="UniProtKB-UniRule"/>
</dbReference>
<dbReference type="InterPro" id="IPR011862">
    <property type="entry name" value="Phos-bd"/>
</dbReference>
<sequence length="318" mass="33761">MRRSSQAVAVATTLVAALAACGGSDGDGSGGGAELRGTVKIDGSSTVAPLSTVASELFKEEQARVQIPVGTSGTGGGFEKFCAGETDVQDASRPIKDEEKQACASKGIKYEEFAVANDALTVVVHKDNTWAQCLTVEQLKKIWEPGSKVNNWNQVDPKFPKEPLKLFGAGTDSGTFDYFTDEINGEEGKSRTDYQPSEDDNVTVQGVAGSKGGLGYFGFSYFEENASKLKAVQVDGGGGCVAPSVQAAQDGTYKPLSRPLFIYPSAAALKRPEVLQFVEFYVEKHAEIAKRAKFVPLNPTQDAKLKQALATLKSQAGK</sequence>
<evidence type="ECO:0000313" key="6">
    <source>
        <dbReference type="EMBL" id="TMQ92226.1"/>
    </source>
</evidence>
<evidence type="ECO:0000256" key="1">
    <source>
        <dbReference type="ARBA" id="ARBA00008725"/>
    </source>
</evidence>
<dbReference type="AlphaFoldDB" id="A0A5C4J6A2"/>
<organism evidence="6 7">
    <name type="scientific">Actinomadura soli</name>
    <dbReference type="NCBI Taxonomy" id="2508997"/>
    <lineage>
        <taxon>Bacteria</taxon>
        <taxon>Bacillati</taxon>
        <taxon>Actinomycetota</taxon>
        <taxon>Actinomycetes</taxon>
        <taxon>Streptosporangiales</taxon>
        <taxon>Thermomonosporaceae</taxon>
        <taxon>Actinomadura</taxon>
    </lineage>
</organism>
<gene>
    <name evidence="6" type="ORF">ETD83_27755</name>
</gene>
<comment type="similarity">
    <text evidence="1 4">Belongs to the PstS family.</text>
</comment>
<protein>
    <recommendedName>
        <fullName evidence="4">Phosphate-binding protein</fullName>
    </recommendedName>
</protein>
<keyword evidence="4" id="KW-0592">Phosphate transport</keyword>
<dbReference type="CDD" id="cd13654">
    <property type="entry name" value="PBP2_phosphate_like_2"/>
    <property type="match status" value="1"/>
</dbReference>
<reference evidence="6 7" key="1">
    <citation type="submission" date="2019-05" db="EMBL/GenBank/DDBJ databases">
        <title>Draft genome sequence of Actinomadura sp. 14C53.</title>
        <authorList>
            <person name="Saricaoglu S."/>
            <person name="Isik K."/>
        </authorList>
    </citation>
    <scope>NUCLEOTIDE SEQUENCE [LARGE SCALE GENOMIC DNA]</scope>
    <source>
        <strain evidence="6 7">14C53</strain>
    </source>
</reference>
<keyword evidence="3 4" id="KW-0732">Signal</keyword>
<dbReference type="Pfam" id="PF12849">
    <property type="entry name" value="PBP_like_2"/>
    <property type="match status" value="1"/>
</dbReference>
<proteinExistence type="inferred from homology"/>
<dbReference type="InterPro" id="IPR050811">
    <property type="entry name" value="Phosphate_ABC_transporter"/>
</dbReference>
<feature type="domain" description="PBP" evidence="5">
    <location>
        <begin position="32"/>
        <end position="282"/>
    </location>
</feature>
<comment type="function">
    <text evidence="4">Involved in the system for phosphate transport across the cytoplasmic membrane.</text>
</comment>
<dbReference type="EMBL" id="VCKW01000170">
    <property type="protein sequence ID" value="TMQ92226.1"/>
    <property type="molecule type" value="Genomic_DNA"/>
</dbReference>
<evidence type="ECO:0000256" key="4">
    <source>
        <dbReference type="RuleBase" id="RU367119"/>
    </source>
</evidence>
<name>A0A5C4J6A2_9ACTN</name>
<feature type="signal peptide" evidence="4">
    <location>
        <begin position="1"/>
        <end position="19"/>
    </location>
</feature>
<comment type="caution">
    <text evidence="6">The sequence shown here is derived from an EMBL/GenBank/DDBJ whole genome shotgun (WGS) entry which is preliminary data.</text>
</comment>
<dbReference type="Proteomes" id="UP000309174">
    <property type="component" value="Unassembled WGS sequence"/>
</dbReference>
<dbReference type="PANTHER" id="PTHR30570:SF1">
    <property type="entry name" value="PHOSPHATE-BINDING PROTEIN PSTS"/>
    <property type="match status" value="1"/>
</dbReference>
<evidence type="ECO:0000313" key="7">
    <source>
        <dbReference type="Proteomes" id="UP000309174"/>
    </source>
</evidence>
<keyword evidence="7" id="KW-1185">Reference proteome</keyword>
<evidence type="ECO:0000256" key="2">
    <source>
        <dbReference type="ARBA" id="ARBA00022448"/>
    </source>
</evidence>
<evidence type="ECO:0000259" key="5">
    <source>
        <dbReference type="Pfam" id="PF12849"/>
    </source>
</evidence>
<dbReference type="PROSITE" id="PS51257">
    <property type="entry name" value="PROKAR_LIPOPROTEIN"/>
    <property type="match status" value="1"/>
</dbReference>
<dbReference type="NCBIfam" id="TIGR02136">
    <property type="entry name" value="ptsS_2"/>
    <property type="match status" value="1"/>
</dbReference>
<dbReference type="InterPro" id="IPR024370">
    <property type="entry name" value="PBP_domain"/>
</dbReference>
<accession>A0A5C4J6A2</accession>
<feature type="chain" id="PRO_5027154630" description="Phosphate-binding protein" evidence="4">
    <location>
        <begin position="20"/>
        <end position="318"/>
    </location>
</feature>
<dbReference type="PANTHER" id="PTHR30570">
    <property type="entry name" value="PERIPLASMIC PHOSPHATE BINDING COMPONENT OF PHOSPHATE ABC TRANSPORTER"/>
    <property type="match status" value="1"/>
</dbReference>
<dbReference type="Gene3D" id="3.40.190.10">
    <property type="entry name" value="Periplasmic binding protein-like II"/>
    <property type="match status" value="2"/>
</dbReference>
<evidence type="ECO:0000256" key="3">
    <source>
        <dbReference type="ARBA" id="ARBA00022729"/>
    </source>
</evidence>
<keyword evidence="2 4" id="KW-0813">Transport</keyword>
<dbReference type="GO" id="GO:0006817">
    <property type="term" value="P:phosphate ion transport"/>
    <property type="evidence" value="ECO:0007669"/>
    <property type="project" value="UniProtKB-UniRule"/>
</dbReference>
<dbReference type="SUPFAM" id="SSF53850">
    <property type="entry name" value="Periplasmic binding protein-like II"/>
    <property type="match status" value="1"/>
</dbReference>
<dbReference type="OrthoDB" id="9790048at2"/>